<accession>A0AA35PJV1</accession>
<dbReference type="AlphaFoldDB" id="A0AA35PJV1"/>
<gene>
    <name evidence="1" type="ORF">PODLI_1B005378</name>
</gene>
<name>A0AA35PJV1_9SAUR</name>
<organism evidence="1 2">
    <name type="scientific">Podarcis lilfordi</name>
    <name type="common">Lilford's wall lizard</name>
    <dbReference type="NCBI Taxonomy" id="74358"/>
    <lineage>
        <taxon>Eukaryota</taxon>
        <taxon>Metazoa</taxon>
        <taxon>Chordata</taxon>
        <taxon>Craniata</taxon>
        <taxon>Vertebrata</taxon>
        <taxon>Euteleostomi</taxon>
        <taxon>Lepidosauria</taxon>
        <taxon>Squamata</taxon>
        <taxon>Bifurcata</taxon>
        <taxon>Unidentata</taxon>
        <taxon>Episquamata</taxon>
        <taxon>Laterata</taxon>
        <taxon>Lacertibaenia</taxon>
        <taxon>Lacertidae</taxon>
        <taxon>Podarcis</taxon>
    </lineage>
</organism>
<keyword evidence="2" id="KW-1185">Reference proteome</keyword>
<dbReference type="EMBL" id="OX395137">
    <property type="protein sequence ID" value="CAI5788138.1"/>
    <property type="molecule type" value="Genomic_DNA"/>
</dbReference>
<protein>
    <submittedName>
        <fullName evidence="1">Uncharacterized protein</fullName>
    </submittedName>
</protein>
<dbReference type="Proteomes" id="UP001178461">
    <property type="component" value="Chromosome 12"/>
</dbReference>
<proteinExistence type="predicted"/>
<evidence type="ECO:0000313" key="1">
    <source>
        <dbReference type="EMBL" id="CAI5788138.1"/>
    </source>
</evidence>
<sequence>MVAPNSLRSRVICKTKIVLMQRRRKSQNGLKLHHLAAVRILNQPKHQEIILCHPAFLLLRWPAVTRIFVNRPTA</sequence>
<reference evidence="1" key="1">
    <citation type="submission" date="2022-12" db="EMBL/GenBank/DDBJ databases">
        <authorList>
            <person name="Alioto T."/>
            <person name="Alioto T."/>
            <person name="Gomez Garrido J."/>
        </authorList>
    </citation>
    <scope>NUCLEOTIDE SEQUENCE</scope>
</reference>
<evidence type="ECO:0000313" key="2">
    <source>
        <dbReference type="Proteomes" id="UP001178461"/>
    </source>
</evidence>